<organism evidence="2">
    <name type="scientific">Trichodesmium erythraeum (strain IMS101)</name>
    <dbReference type="NCBI Taxonomy" id="203124"/>
    <lineage>
        <taxon>Bacteria</taxon>
        <taxon>Bacillati</taxon>
        <taxon>Cyanobacteriota</taxon>
        <taxon>Cyanophyceae</taxon>
        <taxon>Oscillatoriophycideae</taxon>
        <taxon>Oscillatoriales</taxon>
        <taxon>Microcoleaceae</taxon>
        <taxon>Trichodesmium</taxon>
    </lineage>
</organism>
<dbReference type="PANTHER" id="PTHR35551">
    <property type="match status" value="1"/>
</dbReference>
<dbReference type="AlphaFoldDB" id="Q10YP5"/>
<dbReference type="Pfam" id="PF11016">
    <property type="entry name" value="DUF2854"/>
    <property type="match status" value="1"/>
</dbReference>
<keyword evidence="1" id="KW-1133">Transmembrane helix</keyword>
<evidence type="ECO:0008006" key="3">
    <source>
        <dbReference type="Google" id="ProtNLM"/>
    </source>
</evidence>
<dbReference type="HOGENOM" id="CLU_071178_3_0_3"/>
<dbReference type="eggNOG" id="ENOG502ZBJ3">
    <property type="taxonomic scope" value="Bacteria"/>
</dbReference>
<name>Q10YP5_TRIEI</name>
<keyword evidence="1" id="KW-0812">Transmembrane</keyword>
<dbReference type="PANTHER" id="PTHR35551:SF1">
    <property type="entry name" value="ACCLIMATION OF PHOTOSYNTHESIS TO ENVIRONMENT"/>
    <property type="match status" value="1"/>
</dbReference>
<reference evidence="2" key="1">
    <citation type="submission" date="2006-06" db="EMBL/GenBank/DDBJ databases">
        <title>Complete sequence of Trichodesmium erythraeum IMS101.</title>
        <authorList>
            <consortium name="US DOE Joint Genome Institute"/>
            <person name="Copeland A."/>
            <person name="Lucas S."/>
            <person name="Lapidus A."/>
            <person name="Barry K."/>
            <person name="Detter J.C."/>
            <person name="Glavina del Rio T."/>
            <person name="Hammon N."/>
            <person name="Israni S."/>
            <person name="Dalin E."/>
            <person name="Tice H."/>
            <person name="Pitluck S."/>
            <person name="Kiss H."/>
            <person name="Munk A.C."/>
            <person name="Brettin T."/>
            <person name="Bruce D."/>
            <person name="Han C."/>
            <person name="Tapia R."/>
            <person name="Gilna P."/>
            <person name="Schmutz J."/>
            <person name="Larimer F."/>
            <person name="Land M."/>
            <person name="Hauser L."/>
            <person name="Kyrpides N."/>
            <person name="Kim E."/>
            <person name="Richardson P."/>
        </authorList>
    </citation>
    <scope>NUCLEOTIDE SEQUENCE [LARGE SCALE GENOMIC DNA]</scope>
    <source>
        <strain evidence="2">IMS101</strain>
    </source>
</reference>
<keyword evidence="1" id="KW-0472">Membrane</keyword>
<dbReference type="STRING" id="203124.Tery_3542"/>
<dbReference type="KEGG" id="ter:Tery_3542"/>
<dbReference type="EMBL" id="CP000393">
    <property type="protein sequence ID" value="ABG52629.1"/>
    <property type="molecule type" value="Genomic_DNA"/>
</dbReference>
<accession>Q10YP5</accession>
<dbReference type="InterPro" id="IPR021275">
    <property type="entry name" value="DUF2854"/>
</dbReference>
<feature type="transmembrane region" description="Helical" evidence="1">
    <location>
        <begin position="7"/>
        <end position="27"/>
    </location>
</feature>
<proteinExistence type="predicted"/>
<protein>
    <recommendedName>
        <fullName evidence="3">DUF2854 domain-containing protein</fullName>
    </recommendedName>
</protein>
<dbReference type="OrthoDB" id="542452at2"/>
<dbReference type="RefSeq" id="WP_011612970.1">
    <property type="nucleotide sequence ID" value="NC_008312.1"/>
</dbReference>
<feature type="transmembrane region" description="Helical" evidence="1">
    <location>
        <begin position="33"/>
        <end position="51"/>
    </location>
</feature>
<gene>
    <name evidence="2" type="ordered locus">Tery_3542</name>
</gene>
<evidence type="ECO:0000313" key="2">
    <source>
        <dbReference type="EMBL" id="ABG52629.1"/>
    </source>
</evidence>
<evidence type="ECO:0000256" key="1">
    <source>
        <dbReference type="SAM" id="Phobius"/>
    </source>
</evidence>
<sequence length="186" mass="20570">MLRQISLATVGLVLGGIISVIGTVAYFTNNPTLNLAGFFYGIPLLLGGLALKAAELKPVPFTQLTTEEILTLREKQATPTQNQLRQDVTRYRYGQKVHLEESLTRLGLGPTNEERPILQGLKEIAINGAYGLVLEFDSSLIALDTWREKEDKLSTFFGPNLQAEVSQPREGKIDLTLMTIPEVEKT</sequence>